<name>A0A518DD31_9BACT</name>
<dbReference type="RefSeq" id="WP_145285827.1">
    <property type="nucleotide sequence ID" value="NZ_CP036291.1"/>
</dbReference>
<gene>
    <name evidence="1" type="ORF">Pla175_27840</name>
</gene>
<dbReference type="Proteomes" id="UP000317429">
    <property type="component" value="Chromosome"/>
</dbReference>
<dbReference type="Pfam" id="PF13384">
    <property type="entry name" value="HTH_23"/>
    <property type="match status" value="1"/>
</dbReference>
<evidence type="ECO:0000313" key="2">
    <source>
        <dbReference type="Proteomes" id="UP000317429"/>
    </source>
</evidence>
<dbReference type="KEGG" id="pnd:Pla175_27840"/>
<accession>A0A518DD31</accession>
<keyword evidence="2" id="KW-1185">Reference proteome</keyword>
<reference evidence="1 2" key="1">
    <citation type="submission" date="2019-02" db="EMBL/GenBank/DDBJ databases">
        <title>Deep-cultivation of Planctomycetes and their phenomic and genomic characterization uncovers novel biology.</title>
        <authorList>
            <person name="Wiegand S."/>
            <person name="Jogler M."/>
            <person name="Boedeker C."/>
            <person name="Pinto D."/>
            <person name="Vollmers J."/>
            <person name="Rivas-Marin E."/>
            <person name="Kohn T."/>
            <person name="Peeters S.H."/>
            <person name="Heuer A."/>
            <person name="Rast P."/>
            <person name="Oberbeckmann S."/>
            <person name="Bunk B."/>
            <person name="Jeske O."/>
            <person name="Meyerdierks A."/>
            <person name="Storesund J.E."/>
            <person name="Kallscheuer N."/>
            <person name="Luecker S."/>
            <person name="Lage O.M."/>
            <person name="Pohl T."/>
            <person name="Merkel B.J."/>
            <person name="Hornburger P."/>
            <person name="Mueller R.-W."/>
            <person name="Bruemmer F."/>
            <person name="Labrenz M."/>
            <person name="Spormann A.M."/>
            <person name="Op den Camp H."/>
            <person name="Overmann J."/>
            <person name="Amann R."/>
            <person name="Jetten M.S.M."/>
            <person name="Mascher T."/>
            <person name="Medema M.H."/>
            <person name="Devos D.P."/>
            <person name="Kaster A.-K."/>
            <person name="Ovreas L."/>
            <person name="Rohde M."/>
            <person name="Galperin M.Y."/>
            <person name="Jogler C."/>
        </authorList>
    </citation>
    <scope>NUCLEOTIDE SEQUENCE [LARGE SCALE GENOMIC DNA]</scope>
    <source>
        <strain evidence="1 2">Pla175</strain>
    </source>
</reference>
<dbReference type="AlphaFoldDB" id="A0A518DD31"/>
<dbReference type="EMBL" id="CP036291">
    <property type="protein sequence ID" value="QDU89394.1"/>
    <property type="molecule type" value="Genomic_DNA"/>
</dbReference>
<protein>
    <recommendedName>
        <fullName evidence="3">Transposase</fullName>
    </recommendedName>
</protein>
<evidence type="ECO:0000313" key="1">
    <source>
        <dbReference type="EMBL" id="QDU89394.1"/>
    </source>
</evidence>
<dbReference type="InterPro" id="IPR009057">
    <property type="entry name" value="Homeodomain-like_sf"/>
</dbReference>
<dbReference type="SUPFAM" id="SSF46689">
    <property type="entry name" value="Homeodomain-like"/>
    <property type="match status" value="1"/>
</dbReference>
<dbReference type="OrthoDB" id="9809060at2"/>
<organism evidence="1 2">
    <name type="scientific">Pirellulimonas nuda</name>
    <dbReference type="NCBI Taxonomy" id="2528009"/>
    <lineage>
        <taxon>Bacteria</taxon>
        <taxon>Pseudomonadati</taxon>
        <taxon>Planctomycetota</taxon>
        <taxon>Planctomycetia</taxon>
        <taxon>Pirellulales</taxon>
        <taxon>Lacipirellulaceae</taxon>
        <taxon>Pirellulimonas</taxon>
    </lineage>
</organism>
<proteinExistence type="predicted"/>
<sequence length="103" mass="11510">MTTAQRCDVSIANRREAVLKLLRRVQPAAAIAREVGVSEPTLCRWRDELLAGGEQALSAKAGKHDTRGKRIAELEREIERRDQVIGEYTIADRILKKLSDASL</sequence>
<evidence type="ECO:0008006" key="3">
    <source>
        <dbReference type="Google" id="ProtNLM"/>
    </source>
</evidence>